<sequence>MVYKITAEADRQYIEEFREAPITHHRSPGLQRVLNVMRLYRGGDQYILIARKEFQDYVIGRMPPLRDEPIVIEDDLVLPSREAAEWELFRRRWHQITGETIALNYEEKPA</sequence>
<evidence type="ECO:0000313" key="2">
    <source>
        <dbReference type="EMBL" id="MBB3931430.1"/>
    </source>
</evidence>
<accession>A0A840AM83</accession>
<comment type="caution">
    <text evidence="2">The sequence shown here is derived from an EMBL/GenBank/DDBJ whole genome shotgun (WGS) entry which is preliminary data.</text>
</comment>
<dbReference type="RefSeq" id="WP_183399070.1">
    <property type="nucleotide sequence ID" value="NZ_JACIDS010000003.1"/>
</dbReference>
<feature type="domain" description="N,N-dimethylformamidase alpha subunit" evidence="1">
    <location>
        <begin position="5"/>
        <end position="97"/>
    </location>
</feature>
<proteinExistence type="predicted"/>
<evidence type="ECO:0000259" key="1">
    <source>
        <dbReference type="Pfam" id="PF26354"/>
    </source>
</evidence>
<reference evidence="2 3" key="1">
    <citation type="submission" date="2020-08" db="EMBL/GenBank/DDBJ databases">
        <title>Genomic Encyclopedia of Type Strains, Phase IV (KMG-IV): sequencing the most valuable type-strain genomes for metagenomic binning, comparative biology and taxonomic classification.</title>
        <authorList>
            <person name="Goeker M."/>
        </authorList>
    </citation>
    <scope>NUCLEOTIDE SEQUENCE [LARGE SCALE GENOMIC DNA]</scope>
    <source>
        <strain evidence="2 3">DSM 25966</strain>
    </source>
</reference>
<keyword evidence="3" id="KW-1185">Reference proteome</keyword>
<dbReference type="Pfam" id="PF26354">
    <property type="entry name" value="DMF_alpha"/>
    <property type="match status" value="1"/>
</dbReference>
<name>A0A840AM83_9HYPH</name>
<organism evidence="2 3">
    <name type="scientific">Kaistia hirudinis</name>
    <dbReference type="NCBI Taxonomy" id="1293440"/>
    <lineage>
        <taxon>Bacteria</taxon>
        <taxon>Pseudomonadati</taxon>
        <taxon>Pseudomonadota</taxon>
        <taxon>Alphaproteobacteria</taxon>
        <taxon>Hyphomicrobiales</taxon>
        <taxon>Kaistiaceae</taxon>
        <taxon>Kaistia</taxon>
    </lineage>
</organism>
<dbReference type="InterPro" id="IPR058713">
    <property type="entry name" value="DMF_alpha_dom"/>
</dbReference>
<gene>
    <name evidence="2" type="ORF">GGR25_002480</name>
</gene>
<dbReference type="EMBL" id="JACIDS010000003">
    <property type="protein sequence ID" value="MBB3931430.1"/>
    <property type="molecule type" value="Genomic_DNA"/>
</dbReference>
<protein>
    <recommendedName>
        <fullName evidence="1">N,N-dimethylformamidase alpha subunit domain-containing protein</fullName>
    </recommendedName>
</protein>
<dbReference type="AlphaFoldDB" id="A0A840AM83"/>
<evidence type="ECO:0000313" key="3">
    <source>
        <dbReference type="Proteomes" id="UP000553963"/>
    </source>
</evidence>
<dbReference type="Proteomes" id="UP000553963">
    <property type="component" value="Unassembled WGS sequence"/>
</dbReference>